<sequence length="642" mass="68941">MTSQVSSPAEQTDGTVVGEQRKPGGTKDVRRLDRVIIRFAGDSGDGMQLTGDRFTSETATFGNDLSTLPNFPAEIRAPAGTLPGVSSFQLHFADHDILTPGDAPNVLVAMNPAALKANIGDLPRGAEIIVNTDEFTKRALQKVGYDSSPLEDGSLDGYSLHPVPLTTLTVEALKEFDLSRKEAERSKNMFALGLLSWMYHRPTEGTEKFLKSKFAKKPDIAEANIAAFRAGWNFGETTEDFAVSYEVAPAAKAFPVGTYRNISGNLALAYGLITASQQADLPLFLGSYPITPASDILHELSKHKNFGVRTFQAEDEIAGIGAALGAAFGGSLAVTTTSGPGVALKSETIGLAVSLELPLLVVDIQRGGPSTGLPTKTEQADLLQAMYGRNGEAPVPVVAPMTPADCFDAALEAARIALTYRTPVMLLSDGYLANGSEPWRIPDLDELPDLRVQFASGPNHTLADGTEVFWPYKRDPQTLARPWAVPGTPGLEHRIGGIEKQDGTGNISYDPANHDFMVRTRQAKIDGIEVPDVEVDDPHGARTLVLGWGSTYGPITAAVRRLRAAGEPIAQAHLRHLNPFPRNLGAVLKDYDKVVIPEMNLGQLATLIRAKYLVDAHSYNQVNGMPFKAEQLAAALKEAIDD</sequence>
<protein>
    <submittedName>
        <fullName evidence="6">2-oxoacid:acceptor oxidoreductase subunit alpha</fullName>
    </submittedName>
</protein>
<dbReference type="SUPFAM" id="SSF52922">
    <property type="entry name" value="TK C-terminal domain-like"/>
    <property type="match status" value="1"/>
</dbReference>
<dbReference type="PANTHER" id="PTHR32154">
    <property type="entry name" value="PYRUVATE-FLAVODOXIN OXIDOREDUCTASE-RELATED"/>
    <property type="match status" value="1"/>
</dbReference>
<dbReference type="Gene3D" id="3.40.920.10">
    <property type="entry name" value="Pyruvate-ferredoxin oxidoreductase, PFOR, domain III"/>
    <property type="match status" value="1"/>
</dbReference>
<evidence type="ECO:0000259" key="5">
    <source>
        <dbReference type="Pfam" id="PF17147"/>
    </source>
</evidence>
<dbReference type="Pfam" id="PF17147">
    <property type="entry name" value="PFOR_II"/>
    <property type="match status" value="1"/>
</dbReference>
<evidence type="ECO:0000259" key="3">
    <source>
        <dbReference type="Pfam" id="PF01558"/>
    </source>
</evidence>
<dbReference type="InterPro" id="IPR019752">
    <property type="entry name" value="Pyrv/ketoisovalerate_OxRed_cat"/>
</dbReference>
<reference evidence="6 7" key="1">
    <citation type="submission" date="2021-01" db="EMBL/GenBank/DDBJ databases">
        <title>WGS of actinomycetes isolated from Thailand.</title>
        <authorList>
            <person name="Thawai C."/>
        </authorList>
    </citation>
    <scope>NUCLEOTIDE SEQUENCE [LARGE SCALE GENOMIC DNA]</scope>
    <source>
        <strain evidence="6 7">CH5-8</strain>
    </source>
</reference>
<name>A0ABS1NZJ9_9ACTN</name>
<dbReference type="InterPro" id="IPR033412">
    <property type="entry name" value="PFOR_II"/>
</dbReference>
<keyword evidence="7" id="KW-1185">Reference proteome</keyword>
<evidence type="ECO:0000256" key="2">
    <source>
        <dbReference type="SAM" id="MobiDB-lite"/>
    </source>
</evidence>
<dbReference type="InterPro" id="IPR050722">
    <property type="entry name" value="Pyruvate:ferred/Flavod_OxRd"/>
</dbReference>
<dbReference type="InterPro" id="IPR022367">
    <property type="entry name" value="2-oxoacid/accept_OxRdtase_asu"/>
</dbReference>
<feature type="compositionally biased region" description="Polar residues" evidence="2">
    <location>
        <begin position="1"/>
        <end position="14"/>
    </location>
</feature>
<dbReference type="SUPFAM" id="SSF53323">
    <property type="entry name" value="Pyruvate-ferredoxin oxidoreductase, PFOR, domain III"/>
    <property type="match status" value="1"/>
</dbReference>
<evidence type="ECO:0000313" key="7">
    <source>
        <dbReference type="Proteomes" id="UP000621386"/>
    </source>
</evidence>
<comment type="caution">
    <text evidence="6">The sequence shown here is derived from an EMBL/GenBank/DDBJ whole genome shotgun (WGS) entry which is preliminary data.</text>
</comment>
<dbReference type="SUPFAM" id="SSF52518">
    <property type="entry name" value="Thiamin diphosphate-binding fold (THDP-binding)"/>
    <property type="match status" value="1"/>
</dbReference>
<evidence type="ECO:0000256" key="1">
    <source>
        <dbReference type="ARBA" id="ARBA00023002"/>
    </source>
</evidence>
<dbReference type="PANTHER" id="PTHR32154:SF20">
    <property type="entry name" value="2-OXOGLUTARATE OXIDOREDUCTASE SUBUNIT KORA"/>
    <property type="match status" value="1"/>
</dbReference>
<dbReference type="CDD" id="cd07034">
    <property type="entry name" value="TPP_PYR_PFOR_IOR-alpha_like"/>
    <property type="match status" value="1"/>
</dbReference>
<keyword evidence="1" id="KW-0560">Oxidoreductase</keyword>
<organism evidence="6 7">
    <name type="scientific">Streptomyces musisoli</name>
    <dbReference type="NCBI Taxonomy" id="2802280"/>
    <lineage>
        <taxon>Bacteria</taxon>
        <taxon>Bacillati</taxon>
        <taxon>Actinomycetota</taxon>
        <taxon>Actinomycetes</taxon>
        <taxon>Kitasatosporales</taxon>
        <taxon>Streptomycetaceae</taxon>
        <taxon>Streptomyces</taxon>
    </lineage>
</organism>
<dbReference type="InterPro" id="IPR002869">
    <property type="entry name" value="Pyrv_flavodox_OxRed_cen"/>
</dbReference>
<gene>
    <name evidence="6" type="ORF">JK361_13245</name>
</gene>
<dbReference type="Pfam" id="PF01558">
    <property type="entry name" value="POR"/>
    <property type="match status" value="1"/>
</dbReference>
<dbReference type="Pfam" id="PF01855">
    <property type="entry name" value="POR_N"/>
    <property type="match status" value="1"/>
</dbReference>
<feature type="region of interest" description="Disordered" evidence="2">
    <location>
        <begin position="1"/>
        <end position="28"/>
    </location>
</feature>
<feature type="domain" description="Pyruvate flavodoxin/ferredoxin oxidoreductase pyrimidine binding" evidence="4">
    <location>
        <begin position="284"/>
        <end position="497"/>
    </location>
</feature>
<dbReference type="InterPro" id="IPR029061">
    <property type="entry name" value="THDP-binding"/>
</dbReference>
<feature type="compositionally biased region" description="Basic and acidic residues" evidence="2">
    <location>
        <begin position="19"/>
        <end position="28"/>
    </location>
</feature>
<evidence type="ECO:0000313" key="6">
    <source>
        <dbReference type="EMBL" id="MBL1105541.1"/>
    </source>
</evidence>
<dbReference type="Gene3D" id="3.40.50.970">
    <property type="match status" value="1"/>
</dbReference>
<accession>A0ABS1NZJ9</accession>
<proteinExistence type="predicted"/>
<dbReference type="EMBL" id="JAERRH010000004">
    <property type="protein sequence ID" value="MBL1105541.1"/>
    <property type="molecule type" value="Genomic_DNA"/>
</dbReference>
<dbReference type="InterPro" id="IPR009014">
    <property type="entry name" value="Transketo_C/PFOR_II"/>
</dbReference>
<feature type="domain" description="Pyruvate/ketoisovalerate oxidoreductase catalytic" evidence="3">
    <location>
        <begin position="44"/>
        <end position="231"/>
    </location>
</feature>
<feature type="domain" description="Pyruvate:ferredoxin oxidoreductase core" evidence="5">
    <location>
        <begin position="541"/>
        <end position="624"/>
    </location>
</feature>
<dbReference type="RefSeq" id="WP_201816612.1">
    <property type="nucleotide sequence ID" value="NZ_JAERRH010000004.1"/>
</dbReference>
<dbReference type="InterPro" id="IPR002880">
    <property type="entry name" value="Pyrv_Fd/Flavodoxin_OxRdtase_N"/>
</dbReference>
<dbReference type="NCBIfam" id="TIGR03710">
    <property type="entry name" value="OAFO_sf"/>
    <property type="match status" value="1"/>
</dbReference>
<evidence type="ECO:0000259" key="4">
    <source>
        <dbReference type="Pfam" id="PF01855"/>
    </source>
</evidence>
<dbReference type="Gene3D" id="3.40.50.920">
    <property type="match status" value="1"/>
</dbReference>
<dbReference type="Proteomes" id="UP000621386">
    <property type="component" value="Unassembled WGS sequence"/>
</dbReference>